<feature type="coiled-coil region" evidence="1">
    <location>
        <begin position="523"/>
        <end position="618"/>
    </location>
</feature>
<evidence type="ECO:0000313" key="4">
    <source>
        <dbReference type="Proteomes" id="UP000037122"/>
    </source>
</evidence>
<dbReference type="VEuPathDB" id="FungiDB:QG37_08187"/>
<sequence>MNLLDLLSDDPPADPGPSQVDMHHYLGNVDSGFQPVYGQAYSGIEERRDSVDAKDSSNNVIYLPARMSPFQRDVCELIVQIFRKGFEQELQKSKNRASISNLSNNEDEMHGRISAGRSRESSARLINLMFEQLRKVSMHPSLLVDHFIPKRWLLLEVNERLLNLSGKLALFDRIVDLLCDTYNNFNKAPSEQYNVLVMAESVKELEWIEGSIIGKELEYHNLNTRKLYDKDDLKKEVKEDFTEDELFSGDNRNKKRHHLKRRRQQSRLNRKYGLVLHLATSRHMYESYTSSVQFDLIFSFDSHPDLESASMQLIRSNNKASSVSLLAKQFRTPIIIPVPTYSLEHYSTIFPRPEDNLDLRGGPDAQVHWKLKVISAFVANRYKLYDENEDNFFVKLYGNRFEGLKQWLVNWWGTPLPAVALFLDESRDSLQLHPSEEKLLKQLRVNFCEFLKAAFSKENHKFKFENPSIDSVDDTVLDFDTLKKRFAEALNHRTELVETIVRRGLFEVLPKYRKAETERQTDIDACEDQMGERYKKLRKLNEEASAVERKYNRAEAENTRVESIWTETKEMLKHLDEVIQQKSDEEIKKLVEEQTKVIEQLNEEKGRLRKELTQVAQDGEARRGEYQTKSAAAVNATAKLNDAIKKQESLHGIVNGPGMHILPSLQKEYEQMNYELRANKLRKENAFLKLLFLSYLDKMVKERNATVDNTGSGLSSRPSNRVSRGSTPFN</sequence>
<accession>A0A0L0NNH8</accession>
<dbReference type="VEuPathDB" id="FungiDB:CJJ09_003092"/>
<evidence type="ECO:0000256" key="2">
    <source>
        <dbReference type="SAM" id="MobiDB-lite"/>
    </source>
</evidence>
<keyword evidence="1" id="KW-0175">Coiled coil</keyword>
<dbReference type="Proteomes" id="UP000037122">
    <property type="component" value="Unassembled WGS sequence"/>
</dbReference>
<dbReference type="VEuPathDB" id="FungiDB:CJJ09_003091"/>
<dbReference type="AlphaFoldDB" id="A0A0L0NNH8"/>
<dbReference type="GO" id="GO:0070823">
    <property type="term" value="C:HDA1 complex"/>
    <property type="evidence" value="ECO:0007669"/>
    <property type="project" value="InterPro"/>
</dbReference>
<dbReference type="Pfam" id="PF11496">
    <property type="entry name" value="HDA2-3"/>
    <property type="match status" value="1"/>
</dbReference>
<dbReference type="VEuPathDB" id="FungiDB:B9J08_002004"/>
<proteinExistence type="predicted"/>
<gene>
    <name evidence="3" type="ORF">QG37_08187</name>
</gene>
<dbReference type="InterPro" id="IPR021006">
    <property type="entry name" value="Hda2/3"/>
</dbReference>
<evidence type="ECO:0000256" key="1">
    <source>
        <dbReference type="SAM" id="Coils"/>
    </source>
</evidence>
<name>A0A0L0NNH8_CANAR</name>
<dbReference type="Gene3D" id="3.40.50.12360">
    <property type="match status" value="1"/>
</dbReference>
<reference evidence="4" key="1">
    <citation type="journal article" date="2015" name="BMC Genomics">
        <title>Draft genome of a commonly misdiagnosed multidrug resistant pathogen Candida auris.</title>
        <authorList>
            <person name="Chatterjee S."/>
            <person name="Alampalli S.V."/>
            <person name="Nageshan R.K."/>
            <person name="Chettiar S.T."/>
            <person name="Joshi S."/>
            <person name="Tatu U.S."/>
        </authorList>
    </citation>
    <scope>NUCLEOTIDE SEQUENCE [LARGE SCALE GENOMIC DNA]</scope>
    <source>
        <strain evidence="4">6684</strain>
    </source>
</reference>
<feature type="region of interest" description="Disordered" evidence="2">
    <location>
        <begin position="707"/>
        <end position="730"/>
    </location>
</feature>
<dbReference type="VEuPathDB" id="FungiDB:CJI97_002195"/>
<dbReference type="VEuPathDB" id="FungiDB:CJJ07_000414"/>
<evidence type="ECO:0000313" key="3">
    <source>
        <dbReference type="EMBL" id="KND95569.1"/>
    </source>
</evidence>
<dbReference type="InterPro" id="IPR038609">
    <property type="entry name" value="HDA1_su2/3_sf"/>
</dbReference>
<dbReference type="VEuPathDB" id="FungiDB:CJI96_0002679"/>
<organism evidence="3 4">
    <name type="scientific">Candidozyma auris</name>
    <name type="common">Yeast</name>
    <name type="synonym">Candida auris</name>
    <dbReference type="NCBI Taxonomy" id="498019"/>
    <lineage>
        <taxon>Eukaryota</taxon>
        <taxon>Fungi</taxon>
        <taxon>Dikarya</taxon>
        <taxon>Ascomycota</taxon>
        <taxon>Saccharomycotina</taxon>
        <taxon>Pichiomycetes</taxon>
        <taxon>Metschnikowiaceae</taxon>
        <taxon>Candidozyma</taxon>
    </lineage>
</organism>
<protein>
    <submittedName>
        <fullName evidence="3">Uncharacterized protein</fullName>
    </submittedName>
</protein>
<comment type="caution">
    <text evidence="3">The sequence shown here is derived from an EMBL/GenBank/DDBJ whole genome shotgun (WGS) entry which is preliminary data.</text>
</comment>
<dbReference type="EMBL" id="LGST01000068">
    <property type="protein sequence ID" value="KND95569.1"/>
    <property type="molecule type" value="Genomic_DNA"/>
</dbReference>